<dbReference type="EMBL" id="OY726397">
    <property type="protein sequence ID" value="CAJ1509509.1"/>
    <property type="molecule type" value="Genomic_DNA"/>
</dbReference>
<dbReference type="NCBIfam" id="TIGR03083">
    <property type="entry name" value="maleylpyruvate isomerase family mycothiol-dependent enzyme"/>
    <property type="match status" value="1"/>
</dbReference>
<protein>
    <submittedName>
        <fullName evidence="4">Maleylpyruvate isomerase family mycothiol-dependent enzyme</fullName>
    </submittedName>
</protein>
<keyword evidence="5" id="KW-1185">Reference proteome</keyword>
<dbReference type="Gene3D" id="1.20.120.450">
    <property type="entry name" value="dinb family like domain"/>
    <property type="match status" value="1"/>
</dbReference>
<feature type="domain" description="Mycothiol-dependent maleylpyruvate isomerase metal-binding" evidence="3">
    <location>
        <begin position="9"/>
        <end position="130"/>
    </location>
</feature>
<gene>
    <name evidence="4" type="ORF">MU0053_004207</name>
</gene>
<dbReference type="InterPro" id="IPR017517">
    <property type="entry name" value="Maleyloyr_isom"/>
</dbReference>
<dbReference type="Pfam" id="PF07398">
    <property type="entry name" value="MDMPI_C"/>
    <property type="match status" value="1"/>
</dbReference>
<proteinExistence type="predicted"/>
<dbReference type="Pfam" id="PF11716">
    <property type="entry name" value="MDMPI_N"/>
    <property type="match status" value="1"/>
</dbReference>
<dbReference type="InterPro" id="IPR034660">
    <property type="entry name" value="DinB/YfiT-like"/>
</dbReference>
<organism evidence="4 5">
    <name type="scientific">[Mycobacterium] burgundiense</name>
    <dbReference type="NCBI Taxonomy" id="3064286"/>
    <lineage>
        <taxon>Bacteria</taxon>
        <taxon>Bacillati</taxon>
        <taxon>Actinomycetota</taxon>
        <taxon>Actinomycetes</taxon>
        <taxon>Mycobacteriales</taxon>
        <taxon>Mycobacteriaceae</taxon>
        <taxon>Mycolicibacterium</taxon>
    </lineage>
</organism>
<dbReference type="GO" id="GO:0016853">
    <property type="term" value="F:isomerase activity"/>
    <property type="evidence" value="ECO:0007669"/>
    <property type="project" value="UniProtKB-KW"/>
</dbReference>
<accession>A0ABN9NSR2</accession>
<dbReference type="PANTHER" id="PTHR40758">
    <property type="entry name" value="CONSERVED PROTEIN"/>
    <property type="match status" value="1"/>
</dbReference>
<name>A0ABN9NSR2_9MYCO</name>
<dbReference type="InterPro" id="IPR010872">
    <property type="entry name" value="MDMPI_C-term_domain"/>
</dbReference>
<dbReference type="InterPro" id="IPR024344">
    <property type="entry name" value="MDMPI_metal-binding"/>
</dbReference>
<dbReference type="SUPFAM" id="SSF109854">
    <property type="entry name" value="DinB/YfiT-like putative metalloenzymes"/>
    <property type="match status" value="1"/>
</dbReference>
<evidence type="ECO:0000259" key="3">
    <source>
        <dbReference type="Pfam" id="PF11716"/>
    </source>
</evidence>
<dbReference type="RefSeq" id="WP_308479519.1">
    <property type="nucleotide sequence ID" value="NZ_OY726397.1"/>
</dbReference>
<evidence type="ECO:0000313" key="5">
    <source>
        <dbReference type="Proteomes" id="UP001190465"/>
    </source>
</evidence>
<evidence type="ECO:0000259" key="2">
    <source>
        <dbReference type="Pfam" id="PF07398"/>
    </source>
</evidence>
<evidence type="ECO:0000313" key="4">
    <source>
        <dbReference type="EMBL" id="CAJ1509509.1"/>
    </source>
</evidence>
<reference evidence="4 5" key="1">
    <citation type="submission" date="2023-08" db="EMBL/GenBank/DDBJ databases">
        <authorList>
            <person name="Folkvardsen B D."/>
            <person name="Norman A."/>
        </authorList>
    </citation>
    <scope>NUCLEOTIDE SEQUENCE [LARGE SCALE GENOMIC DNA]</scope>
    <source>
        <strain evidence="4 5">Mu0053</strain>
    </source>
</reference>
<dbReference type="PANTHER" id="PTHR40758:SF1">
    <property type="entry name" value="CONSERVED PROTEIN"/>
    <property type="match status" value="1"/>
</dbReference>
<feature type="domain" description="MDMPI C-terminal" evidence="2">
    <location>
        <begin position="144"/>
        <end position="231"/>
    </location>
</feature>
<keyword evidence="4" id="KW-0413">Isomerase</keyword>
<dbReference type="Proteomes" id="UP001190465">
    <property type="component" value="Chromosome"/>
</dbReference>
<feature type="region of interest" description="Disordered" evidence="1">
    <location>
        <begin position="55"/>
        <end position="75"/>
    </location>
</feature>
<evidence type="ECO:0000256" key="1">
    <source>
        <dbReference type="SAM" id="MobiDB-lite"/>
    </source>
</evidence>
<sequence length="240" mass="26118">MDHAAKLPEEVTAFADLVLGADPQTPVPTCPDWTLNHLFRHVGRGIRWAAQNVTDGLDGPADPKAVRDGKPPTEPAAARQWLLDGPQILLEAVARTGPDTPVWTFGGPRPAAWWIRRWVHEVAVHRADAAIAVGVDFTIPPAQAADALSEWFDLLTPRLPELGDKSVHLHATDDGLGAAGEWTLRDGSWRHEHAKGDVALRGPVADLLLLTTRRRAVEETEVQVFGADEALHTWLAAMSL</sequence>